<organism evidence="1 2">
    <name type="scientific">Amycolatopsis endophytica</name>
    <dbReference type="NCBI Taxonomy" id="860233"/>
    <lineage>
        <taxon>Bacteria</taxon>
        <taxon>Bacillati</taxon>
        <taxon>Actinomycetota</taxon>
        <taxon>Actinomycetes</taxon>
        <taxon>Pseudonocardiales</taxon>
        <taxon>Pseudonocardiaceae</taxon>
        <taxon>Amycolatopsis</taxon>
    </lineage>
</organism>
<evidence type="ECO:0000313" key="2">
    <source>
        <dbReference type="Proteomes" id="UP000549616"/>
    </source>
</evidence>
<dbReference type="RefSeq" id="WP_179777270.1">
    <property type="nucleotide sequence ID" value="NZ_JACCFK010000002.1"/>
</dbReference>
<dbReference type="EMBL" id="JACCFK010000002">
    <property type="protein sequence ID" value="NYI93027.1"/>
    <property type="molecule type" value="Genomic_DNA"/>
</dbReference>
<dbReference type="GO" id="GO:0016829">
    <property type="term" value="F:lyase activity"/>
    <property type="evidence" value="ECO:0007669"/>
    <property type="project" value="UniProtKB-KW"/>
</dbReference>
<dbReference type="Proteomes" id="UP000549616">
    <property type="component" value="Unassembled WGS sequence"/>
</dbReference>
<dbReference type="AlphaFoldDB" id="A0A853BEL5"/>
<reference evidence="1 2" key="1">
    <citation type="submission" date="2020-07" db="EMBL/GenBank/DDBJ databases">
        <title>Sequencing the genomes of 1000 actinobacteria strains.</title>
        <authorList>
            <person name="Klenk H.-P."/>
        </authorList>
    </citation>
    <scope>NUCLEOTIDE SEQUENCE [LARGE SCALE GENOMIC DNA]</scope>
    <source>
        <strain evidence="1 2">DSM 104006</strain>
    </source>
</reference>
<dbReference type="Gene3D" id="3.10.180.10">
    <property type="entry name" value="2,3-Dihydroxybiphenyl 1,2-Dioxygenase, domain 1"/>
    <property type="match status" value="1"/>
</dbReference>
<protein>
    <submittedName>
        <fullName evidence="1">Putative enzyme related to lactoylglutathione lyase</fullName>
    </submittedName>
</protein>
<sequence>MPIVHDALVRVEVEDLDSALETYRALAGTNEVTRFRFGGIDLAWVGRFLLLAGPTAELALVRRTATLLVEDIDAARTLVADSGGKILEEPSPAPNGARMIARHADGAVFEYIETPGATKASDA</sequence>
<evidence type="ECO:0000313" key="1">
    <source>
        <dbReference type="EMBL" id="NYI93027.1"/>
    </source>
</evidence>
<proteinExistence type="predicted"/>
<comment type="caution">
    <text evidence="1">The sequence shown here is derived from an EMBL/GenBank/DDBJ whole genome shotgun (WGS) entry which is preliminary data.</text>
</comment>
<gene>
    <name evidence="1" type="ORF">HNR02_006402</name>
</gene>
<accession>A0A853BEL5</accession>
<keyword evidence="1" id="KW-0456">Lyase</keyword>
<dbReference type="SUPFAM" id="SSF54593">
    <property type="entry name" value="Glyoxalase/Bleomycin resistance protein/Dihydroxybiphenyl dioxygenase"/>
    <property type="match status" value="1"/>
</dbReference>
<dbReference type="InterPro" id="IPR029068">
    <property type="entry name" value="Glyas_Bleomycin-R_OHBP_Dase"/>
</dbReference>
<name>A0A853BEL5_9PSEU</name>
<keyword evidence="2" id="KW-1185">Reference proteome</keyword>